<evidence type="ECO:0000256" key="5">
    <source>
        <dbReference type="ARBA" id="ARBA00018429"/>
    </source>
</evidence>
<evidence type="ECO:0000256" key="8">
    <source>
        <dbReference type="ARBA" id="ARBA00023204"/>
    </source>
</evidence>
<keyword evidence="8 9" id="KW-0234">DNA repair</keyword>
<evidence type="ECO:0000256" key="6">
    <source>
        <dbReference type="ARBA" id="ARBA00022763"/>
    </source>
</evidence>
<dbReference type="Proteomes" id="UP001171111">
    <property type="component" value="Unassembled WGS sequence"/>
</dbReference>
<evidence type="ECO:0000256" key="9">
    <source>
        <dbReference type="HAMAP-Rule" id="MF_00148"/>
    </source>
</evidence>
<dbReference type="Gene3D" id="3.40.470.10">
    <property type="entry name" value="Uracil-DNA glycosylase-like domain"/>
    <property type="match status" value="1"/>
</dbReference>
<dbReference type="SMART" id="SM00987">
    <property type="entry name" value="UreE_C"/>
    <property type="match status" value="1"/>
</dbReference>
<evidence type="ECO:0000256" key="4">
    <source>
        <dbReference type="ARBA" id="ARBA00012030"/>
    </source>
</evidence>
<dbReference type="EC" id="3.2.2.27" evidence="4 9"/>
<proteinExistence type="inferred from homology"/>
<name>A0ABT8T7I8_9BACT</name>
<keyword evidence="9" id="KW-0963">Cytoplasm</keyword>
<evidence type="ECO:0000313" key="11">
    <source>
        <dbReference type="EMBL" id="MDO2409664.1"/>
    </source>
</evidence>
<dbReference type="Pfam" id="PF03167">
    <property type="entry name" value="UDG"/>
    <property type="match status" value="1"/>
</dbReference>
<comment type="function">
    <text evidence="2 9">Excises uracil residues from the DNA which can arise as a result of misincorporation of dUMP residues by DNA polymerase or due to deamination of cytosine.</text>
</comment>
<dbReference type="RefSeq" id="WP_302244473.1">
    <property type="nucleotide sequence ID" value="NZ_JAULJQ010000006.1"/>
</dbReference>
<keyword evidence="7 9" id="KW-0378">Hydrolase</keyword>
<dbReference type="PANTHER" id="PTHR11264">
    <property type="entry name" value="URACIL-DNA GLYCOSYLASE"/>
    <property type="match status" value="1"/>
</dbReference>
<dbReference type="CDD" id="cd10027">
    <property type="entry name" value="UDG-F1-like"/>
    <property type="match status" value="1"/>
</dbReference>
<comment type="similarity">
    <text evidence="3 9">Belongs to the uracil-DNA glycosylase (UDG) superfamily. UNG family.</text>
</comment>
<dbReference type="HAMAP" id="MF_00148">
    <property type="entry name" value="UDG"/>
    <property type="match status" value="1"/>
</dbReference>
<dbReference type="EMBL" id="JAULJQ010000006">
    <property type="protein sequence ID" value="MDO2409664.1"/>
    <property type="molecule type" value="Genomic_DNA"/>
</dbReference>
<protein>
    <recommendedName>
        <fullName evidence="5 9">Uracil-DNA glycosylase</fullName>
        <shortName evidence="9">UDG</shortName>
        <ecNumber evidence="4 9">3.2.2.27</ecNumber>
    </recommendedName>
</protein>
<feature type="domain" description="Uracil-DNA glycosylase-like" evidence="10">
    <location>
        <begin position="57"/>
        <end position="217"/>
    </location>
</feature>
<comment type="catalytic activity">
    <reaction evidence="1 9">
        <text>Hydrolyzes single-stranded DNA or mismatched double-stranded DNA and polynucleotides, releasing free uracil.</text>
        <dbReference type="EC" id="3.2.2.27"/>
    </reaction>
</comment>
<organism evidence="11 12">
    <name type="scientific">Campylobacter magnus</name>
    <dbReference type="NCBI Taxonomy" id="3026462"/>
    <lineage>
        <taxon>Bacteria</taxon>
        <taxon>Pseudomonadati</taxon>
        <taxon>Campylobacterota</taxon>
        <taxon>Epsilonproteobacteria</taxon>
        <taxon>Campylobacterales</taxon>
        <taxon>Campylobacteraceae</taxon>
        <taxon>Campylobacter</taxon>
    </lineage>
</organism>
<feature type="active site" description="Proton acceptor" evidence="9">
    <location>
        <position position="72"/>
    </location>
</feature>
<keyword evidence="11" id="KW-0326">Glycosidase</keyword>
<reference evidence="11 12" key="1">
    <citation type="submission" date="2023-06" db="EMBL/GenBank/DDBJ databases">
        <title>Campylobacter magnum sp. nov., isolated from cecal contents of domestic pigs (Sus scrofa domesticus).</title>
        <authorList>
            <person name="Papic B."/>
            <person name="Gruntar I."/>
        </authorList>
    </citation>
    <scope>NUCLEOTIDE SEQUENCE [LARGE SCALE GENOMIC DNA]</scope>
    <source>
        <strain evidence="12">34484-21</strain>
    </source>
</reference>
<dbReference type="PANTHER" id="PTHR11264:SF0">
    <property type="entry name" value="URACIL-DNA GLYCOSYLASE"/>
    <property type="match status" value="1"/>
</dbReference>
<gene>
    <name evidence="9 11" type="primary">ung</name>
    <name evidence="11" type="ORF">Q2362_06075</name>
</gene>
<dbReference type="NCBIfam" id="TIGR00628">
    <property type="entry name" value="ung"/>
    <property type="match status" value="1"/>
</dbReference>
<evidence type="ECO:0000313" key="12">
    <source>
        <dbReference type="Proteomes" id="UP001171111"/>
    </source>
</evidence>
<evidence type="ECO:0000256" key="3">
    <source>
        <dbReference type="ARBA" id="ARBA00008184"/>
    </source>
</evidence>
<dbReference type="InterPro" id="IPR005122">
    <property type="entry name" value="Uracil-DNA_glycosylase-like"/>
</dbReference>
<accession>A0ABT8T7I8</accession>
<comment type="subcellular location">
    <subcellularLocation>
        <location evidence="9">Cytoplasm</location>
    </subcellularLocation>
</comment>
<evidence type="ECO:0000256" key="7">
    <source>
        <dbReference type="ARBA" id="ARBA00022801"/>
    </source>
</evidence>
<evidence type="ECO:0000259" key="10">
    <source>
        <dbReference type="SMART" id="SM00986"/>
    </source>
</evidence>
<dbReference type="NCBIfam" id="NF003589">
    <property type="entry name" value="PRK05254.1-2"/>
    <property type="match status" value="1"/>
</dbReference>
<dbReference type="NCBIfam" id="NF003588">
    <property type="entry name" value="PRK05254.1-1"/>
    <property type="match status" value="1"/>
</dbReference>
<dbReference type="SUPFAM" id="SSF52141">
    <property type="entry name" value="Uracil-DNA glycosylase-like"/>
    <property type="match status" value="1"/>
</dbReference>
<keyword evidence="6 9" id="KW-0227">DNA damage</keyword>
<evidence type="ECO:0000256" key="2">
    <source>
        <dbReference type="ARBA" id="ARBA00002631"/>
    </source>
</evidence>
<dbReference type="InterPro" id="IPR036895">
    <property type="entry name" value="Uracil-DNA_glycosylase-like_sf"/>
</dbReference>
<dbReference type="GO" id="GO:0004844">
    <property type="term" value="F:uracil DNA N-glycosylase activity"/>
    <property type="evidence" value="ECO:0007669"/>
    <property type="project" value="UniProtKB-EC"/>
</dbReference>
<comment type="caution">
    <text evidence="11">The sequence shown here is derived from an EMBL/GenBank/DDBJ whole genome shotgun (WGS) entry which is preliminary data.</text>
</comment>
<dbReference type="NCBIfam" id="NF003592">
    <property type="entry name" value="PRK05254.1-5"/>
    <property type="match status" value="1"/>
</dbReference>
<dbReference type="SMART" id="SM00986">
    <property type="entry name" value="UDG"/>
    <property type="match status" value="1"/>
</dbReference>
<sequence>MNTSITLENIKIEPSWKEALKAEFLSPYFSELKAKLLQAKATHKVYPPSNLIFNAFNLTPFNAVKCVILGQDPYINEGEAMGLSFSVPKGVKIPPSLKNIFRELSSDLGIESSGFCGDLSPWARQGVLLLNATLSVNAGASNSHSTFGWQVFTDAVISTLSEQKEHLVFMLWGNFAKSKASLIDSSKHLVLCAAHPSPLARGAFFGSRPFSKCNAYLQNHGISPINWDLKGEL</sequence>
<evidence type="ECO:0000256" key="1">
    <source>
        <dbReference type="ARBA" id="ARBA00001400"/>
    </source>
</evidence>
<keyword evidence="12" id="KW-1185">Reference proteome</keyword>
<dbReference type="InterPro" id="IPR002043">
    <property type="entry name" value="UDG_fam1"/>
</dbReference>